<dbReference type="InterPro" id="IPR001036">
    <property type="entry name" value="Acrflvin-R"/>
</dbReference>
<dbReference type="Pfam" id="PF00873">
    <property type="entry name" value="ACR_tran"/>
    <property type="match status" value="1"/>
</dbReference>
<feature type="transmembrane region" description="Helical" evidence="1">
    <location>
        <begin position="277"/>
        <end position="297"/>
    </location>
</feature>
<dbReference type="PANTHER" id="PTHR32063">
    <property type="match status" value="1"/>
</dbReference>
<sequence>MLKLESKLLPHLGQGVLKYLFVRSPGWGGNSGSNSGILIGTLEDWDDRDVSAAEVMGQVRQLMAGIPNVRAIPVMRSTIGGRSEAPIQYVLGGGSFDQLVEWADIIAEKARENPGLRDVDIDFNQNQPQLEITIDRDRAQELGVSAEEIGATLETMLGGVTDTTFMERGEEYDVFLRAKEEAFTSALDLASLYVRSHTTGALIRLDNLVTVEEVGKAAMLKHYNRNRAITISASLEGNYAIGEALAFLDQQVVDLLPPEAIVNYKGESLDYRSNQSAIFFVFAMAMLVVYLVLAAQFESFVHPLIVMLTVPLGISGALFGLYISGETLNIFSQLAMIMLIGLSAKNGILIVEFINQLRDQGMAFNEAVVEASALRLRPILMTALTTVVGAIPLLLATGAGSEFRFSIGVVVFAGVTVSSLLTLFVVPSMYALMARRTSSPDHVTKKLEALLSS</sequence>
<feature type="transmembrane region" description="Helical" evidence="1">
    <location>
        <begin position="405"/>
        <end position="426"/>
    </location>
</feature>
<evidence type="ECO:0000313" key="3">
    <source>
        <dbReference type="EnsemblMetazoa" id="CapteP186311"/>
    </source>
</evidence>
<dbReference type="EMBL" id="AMQN01027969">
    <property type="status" value="NOT_ANNOTATED_CDS"/>
    <property type="molecule type" value="Genomic_DNA"/>
</dbReference>
<reference evidence="3" key="3">
    <citation type="submission" date="2015-06" db="UniProtKB">
        <authorList>
            <consortium name="EnsemblMetazoa"/>
        </authorList>
    </citation>
    <scope>IDENTIFICATION</scope>
</reference>
<gene>
    <name evidence="2" type="ORF">CAPTEDRAFT_186311</name>
</gene>
<evidence type="ECO:0000256" key="1">
    <source>
        <dbReference type="SAM" id="Phobius"/>
    </source>
</evidence>
<dbReference type="EMBL" id="KB308770">
    <property type="protein sequence ID" value="ELT96663.1"/>
    <property type="molecule type" value="Genomic_DNA"/>
</dbReference>
<dbReference type="OMA" id="IVGHWVA"/>
<dbReference type="InterPro" id="IPR027463">
    <property type="entry name" value="AcrB_DN_DC_subdom"/>
</dbReference>
<dbReference type="GO" id="GO:0042910">
    <property type="term" value="F:xenobiotic transmembrane transporter activity"/>
    <property type="evidence" value="ECO:0007669"/>
    <property type="project" value="TreeGrafter"/>
</dbReference>
<evidence type="ECO:0000313" key="2">
    <source>
        <dbReference type="EMBL" id="ELT96663.1"/>
    </source>
</evidence>
<dbReference type="GO" id="GO:0005886">
    <property type="term" value="C:plasma membrane"/>
    <property type="evidence" value="ECO:0007669"/>
    <property type="project" value="TreeGrafter"/>
</dbReference>
<dbReference type="Gene3D" id="3.30.2090.10">
    <property type="entry name" value="Multidrug efflux transporter AcrB TolC docking domain, DN and DC subdomains"/>
    <property type="match status" value="1"/>
</dbReference>
<dbReference type="HOGENOM" id="CLU_002755_2_0_1"/>
<dbReference type="SUPFAM" id="SSF82693">
    <property type="entry name" value="Multidrug efflux transporter AcrB pore domain, PN1, PN2, PC1 and PC2 subdomains"/>
    <property type="match status" value="1"/>
</dbReference>
<evidence type="ECO:0000313" key="4">
    <source>
        <dbReference type="Proteomes" id="UP000014760"/>
    </source>
</evidence>
<dbReference type="SUPFAM" id="SSF82866">
    <property type="entry name" value="Multidrug efflux transporter AcrB transmembrane domain"/>
    <property type="match status" value="1"/>
</dbReference>
<reference evidence="4" key="1">
    <citation type="submission" date="2012-12" db="EMBL/GenBank/DDBJ databases">
        <authorList>
            <person name="Hellsten U."/>
            <person name="Grimwood J."/>
            <person name="Chapman J.A."/>
            <person name="Shapiro H."/>
            <person name="Aerts A."/>
            <person name="Otillar R.P."/>
            <person name="Terry A.Y."/>
            <person name="Boore J.L."/>
            <person name="Simakov O."/>
            <person name="Marletaz F."/>
            <person name="Cho S.-J."/>
            <person name="Edsinger-Gonzales E."/>
            <person name="Havlak P."/>
            <person name="Kuo D.-H."/>
            <person name="Larsson T."/>
            <person name="Lv J."/>
            <person name="Arendt D."/>
            <person name="Savage R."/>
            <person name="Osoegawa K."/>
            <person name="de Jong P."/>
            <person name="Lindberg D.R."/>
            <person name="Seaver E.C."/>
            <person name="Weisblat D.A."/>
            <person name="Putnam N.H."/>
            <person name="Grigoriev I.V."/>
            <person name="Rokhsar D.S."/>
        </authorList>
    </citation>
    <scope>NUCLEOTIDE SEQUENCE</scope>
    <source>
        <strain evidence="4">I ESC-2004</strain>
    </source>
</reference>
<reference evidence="2 4" key="2">
    <citation type="journal article" date="2013" name="Nature">
        <title>Insights into bilaterian evolution from three spiralian genomes.</title>
        <authorList>
            <person name="Simakov O."/>
            <person name="Marletaz F."/>
            <person name="Cho S.J."/>
            <person name="Edsinger-Gonzales E."/>
            <person name="Havlak P."/>
            <person name="Hellsten U."/>
            <person name="Kuo D.H."/>
            <person name="Larsson T."/>
            <person name="Lv J."/>
            <person name="Arendt D."/>
            <person name="Savage R."/>
            <person name="Osoegawa K."/>
            <person name="de Jong P."/>
            <person name="Grimwood J."/>
            <person name="Chapman J.A."/>
            <person name="Shapiro H."/>
            <person name="Aerts A."/>
            <person name="Otillar R.P."/>
            <person name="Terry A.Y."/>
            <person name="Boore J.L."/>
            <person name="Grigoriev I.V."/>
            <person name="Lindberg D.R."/>
            <person name="Seaver E.C."/>
            <person name="Weisblat D.A."/>
            <person name="Putnam N.H."/>
            <person name="Rokhsar D.S."/>
        </authorList>
    </citation>
    <scope>NUCLEOTIDE SEQUENCE</scope>
    <source>
        <strain evidence="2 4">I ESC-2004</strain>
    </source>
</reference>
<dbReference type="Gene3D" id="1.20.1640.10">
    <property type="entry name" value="Multidrug efflux transporter AcrB transmembrane domain"/>
    <property type="match status" value="1"/>
</dbReference>
<dbReference type="OrthoDB" id="10070885at2759"/>
<evidence type="ECO:0008006" key="5">
    <source>
        <dbReference type="Google" id="ProtNLM"/>
    </source>
</evidence>
<keyword evidence="1" id="KW-0472">Membrane</keyword>
<accession>R7TRV6</accession>
<organism evidence="2">
    <name type="scientific">Capitella teleta</name>
    <name type="common">Polychaete worm</name>
    <dbReference type="NCBI Taxonomy" id="283909"/>
    <lineage>
        <taxon>Eukaryota</taxon>
        <taxon>Metazoa</taxon>
        <taxon>Spiralia</taxon>
        <taxon>Lophotrochozoa</taxon>
        <taxon>Annelida</taxon>
        <taxon>Polychaeta</taxon>
        <taxon>Sedentaria</taxon>
        <taxon>Scolecida</taxon>
        <taxon>Capitellidae</taxon>
        <taxon>Capitella</taxon>
    </lineage>
</organism>
<dbReference type="Proteomes" id="UP000014760">
    <property type="component" value="Unassembled WGS sequence"/>
</dbReference>
<feature type="transmembrane region" description="Helical" evidence="1">
    <location>
        <begin position="379"/>
        <end position="399"/>
    </location>
</feature>
<dbReference type="Gene3D" id="3.30.70.1430">
    <property type="entry name" value="Multidrug efflux transporter AcrB pore domain"/>
    <property type="match status" value="1"/>
</dbReference>
<proteinExistence type="predicted"/>
<dbReference type="PANTHER" id="PTHR32063:SF29">
    <property type="entry name" value="HAE1 FAMILY EFFLUX PUMP PERMEASE COMPONENT"/>
    <property type="match status" value="1"/>
</dbReference>
<dbReference type="AlphaFoldDB" id="R7TRV6"/>
<dbReference type="SUPFAM" id="SSF82714">
    <property type="entry name" value="Multidrug efflux transporter AcrB TolC docking domain, DN and DC subdomains"/>
    <property type="match status" value="1"/>
</dbReference>
<dbReference type="EnsemblMetazoa" id="CapteT186311">
    <property type="protein sequence ID" value="CapteP186311"/>
    <property type="gene ID" value="CapteG186311"/>
</dbReference>
<name>R7TRV6_CAPTE</name>
<feature type="transmembrane region" description="Helical" evidence="1">
    <location>
        <begin position="330"/>
        <end position="354"/>
    </location>
</feature>
<keyword evidence="1" id="KW-0812">Transmembrane</keyword>
<feature type="transmembrane region" description="Helical" evidence="1">
    <location>
        <begin position="304"/>
        <end position="324"/>
    </location>
</feature>
<protein>
    <recommendedName>
        <fullName evidence="5">SSD domain-containing protein</fullName>
    </recommendedName>
</protein>
<keyword evidence="1" id="KW-1133">Transmembrane helix</keyword>
<dbReference type="STRING" id="283909.R7TRV6"/>
<keyword evidence="4" id="KW-1185">Reference proteome</keyword>